<reference evidence="3" key="1">
    <citation type="journal article" date="2019" name="Int. J. Syst. Evol. Microbiol.">
        <title>The Global Catalogue of Microorganisms (GCM) 10K type strain sequencing project: providing services to taxonomists for standard genome sequencing and annotation.</title>
        <authorList>
            <consortium name="The Broad Institute Genomics Platform"/>
            <consortium name="The Broad Institute Genome Sequencing Center for Infectious Disease"/>
            <person name="Wu L."/>
            <person name="Ma J."/>
        </authorList>
    </citation>
    <scope>NUCLEOTIDE SEQUENCE [LARGE SCALE GENOMIC DNA]</scope>
    <source>
        <strain evidence="3">CGMCC 4.7329</strain>
    </source>
</reference>
<feature type="compositionally biased region" description="Basic and acidic residues" evidence="1">
    <location>
        <begin position="29"/>
        <end position="51"/>
    </location>
</feature>
<sequence length="70" mass="7543">MVALSLLGCTGNNQPPNHNRRTGIEPELVLERGFGDRADSAAGEHDQQVEERVEDGDVEVVDSTSATVRP</sequence>
<organism evidence="2 3">
    <name type="scientific">Nocardia rhizosphaerihabitans</name>
    <dbReference type="NCBI Taxonomy" id="1691570"/>
    <lineage>
        <taxon>Bacteria</taxon>
        <taxon>Bacillati</taxon>
        <taxon>Actinomycetota</taxon>
        <taxon>Actinomycetes</taxon>
        <taxon>Mycobacteriales</taxon>
        <taxon>Nocardiaceae</taxon>
        <taxon>Nocardia</taxon>
    </lineage>
</organism>
<keyword evidence="3" id="KW-1185">Reference proteome</keyword>
<name>A0ABQ2KWV3_9NOCA</name>
<accession>A0ABQ2KWV3</accession>
<dbReference type="Proteomes" id="UP000658127">
    <property type="component" value="Unassembled WGS sequence"/>
</dbReference>
<dbReference type="EMBL" id="BMNE01000007">
    <property type="protein sequence ID" value="GGN94034.1"/>
    <property type="molecule type" value="Genomic_DNA"/>
</dbReference>
<evidence type="ECO:0000313" key="3">
    <source>
        <dbReference type="Proteomes" id="UP000658127"/>
    </source>
</evidence>
<protein>
    <submittedName>
        <fullName evidence="2">Uncharacterized protein</fullName>
    </submittedName>
</protein>
<gene>
    <name evidence="2" type="ORF">GCM10011610_56550</name>
</gene>
<feature type="region of interest" description="Disordered" evidence="1">
    <location>
        <begin position="1"/>
        <end position="70"/>
    </location>
</feature>
<comment type="caution">
    <text evidence="2">The sequence shown here is derived from an EMBL/GenBank/DDBJ whole genome shotgun (WGS) entry which is preliminary data.</text>
</comment>
<evidence type="ECO:0000256" key="1">
    <source>
        <dbReference type="SAM" id="MobiDB-lite"/>
    </source>
</evidence>
<evidence type="ECO:0000313" key="2">
    <source>
        <dbReference type="EMBL" id="GGN94034.1"/>
    </source>
</evidence>
<proteinExistence type="predicted"/>